<keyword evidence="4 7" id="KW-0812">Transmembrane</keyword>
<feature type="transmembrane region" description="Helical" evidence="7">
    <location>
        <begin position="66"/>
        <end position="89"/>
    </location>
</feature>
<dbReference type="EC" id="2.4.-.-" evidence="8"/>
<feature type="transmembrane region" description="Helical" evidence="7">
    <location>
        <begin position="36"/>
        <end position="54"/>
    </location>
</feature>
<feature type="transmembrane region" description="Helical" evidence="7">
    <location>
        <begin position="387"/>
        <end position="405"/>
    </location>
</feature>
<dbReference type="RefSeq" id="WP_379539605.1">
    <property type="nucleotide sequence ID" value="NZ_JBHSDR010000006.1"/>
</dbReference>
<comment type="subcellular location">
    <subcellularLocation>
        <location evidence="1">Membrane</location>
        <topology evidence="1">Multi-pass membrane protein</topology>
    </subcellularLocation>
</comment>
<reference evidence="9" key="1">
    <citation type="journal article" date="2019" name="Int. J. Syst. Evol. Microbiol.">
        <title>The Global Catalogue of Microorganisms (GCM) 10K type strain sequencing project: providing services to taxonomists for standard genome sequencing and annotation.</title>
        <authorList>
            <consortium name="The Broad Institute Genomics Platform"/>
            <consortium name="The Broad Institute Genome Sequencing Center for Infectious Disease"/>
            <person name="Wu L."/>
            <person name="Ma J."/>
        </authorList>
    </citation>
    <scope>NUCLEOTIDE SEQUENCE [LARGE SCALE GENOMIC DNA]</scope>
    <source>
        <strain evidence="9">CGMCC 1.12989</strain>
    </source>
</reference>
<proteinExistence type="predicted"/>
<dbReference type="GO" id="GO:0016757">
    <property type="term" value="F:glycosyltransferase activity"/>
    <property type="evidence" value="ECO:0007669"/>
    <property type="project" value="UniProtKB-KW"/>
</dbReference>
<keyword evidence="6 7" id="KW-0472">Membrane</keyword>
<dbReference type="Proteomes" id="UP001595828">
    <property type="component" value="Unassembled WGS sequence"/>
</dbReference>
<dbReference type="SUPFAM" id="SSF53448">
    <property type="entry name" value="Nucleotide-diphospho-sugar transferases"/>
    <property type="match status" value="1"/>
</dbReference>
<dbReference type="CDD" id="cd06421">
    <property type="entry name" value="CESA_CelA_like"/>
    <property type="match status" value="1"/>
</dbReference>
<name>A0ABV8RTZ6_9SPHN</name>
<gene>
    <name evidence="8" type="ORF">ACFO0A_13930</name>
</gene>
<dbReference type="Pfam" id="PF13641">
    <property type="entry name" value="Glyco_tranf_2_3"/>
    <property type="match status" value="1"/>
</dbReference>
<keyword evidence="9" id="KW-1185">Reference proteome</keyword>
<evidence type="ECO:0000256" key="3">
    <source>
        <dbReference type="ARBA" id="ARBA00022679"/>
    </source>
</evidence>
<evidence type="ECO:0000256" key="7">
    <source>
        <dbReference type="SAM" id="Phobius"/>
    </source>
</evidence>
<feature type="transmembrane region" description="Helical" evidence="7">
    <location>
        <begin position="489"/>
        <end position="507"/>
    </location>
</feature>
<keyword evidence="3 8" id="KW-0808">Transferase</keyword>
<accession>A0ABV8RTZ6</accession>
<evidence type="ECO:0000256" key="4">
    <source>
        <dbReference type="ARBA" id="ARBA00022692"/>
    </source>
</evidence>
<evidence type="ECO:0000256" key="2">
    <source>
        <dbReference type="ARBA" id="ARBA00022676"/>
    </source>
</evidence>
<dbReference type="Gene3D" id="3.90.550.10">
    <property type="entry name" value="Spore Coat Polysaccharide Biosynthesis Protein SpsA, Chain A"/>
    <property type="match status" value="1"/>
</dbReference>
<evidence type="ECO:0000313" key="9">
    <source>
        <dbReference type="Proteomes" id="UP001595828"/>
    </source>
</evidence>
<feature type="transmembrane region" description="Helical" evidence="7">
    <location>
        <begin position="456"/>
        <end position="477"/>
    </location>
</feature>
<dbReference type="PRINTS" id="PR01439">
    <property type="entry name" value="CELLSNTHASEA"/>
</dbReference>
<evidence type="ECO:0000256" key="1">
    <source>
        <dbReference type="ARBA" id="ARBA00004141"/>
    </source>
</evidence>
<dbReference type="PANTHER" id="PTHR43867:SF2">
    <property type="entry name" value="CELLULOSE SYNTHASE CATALYTIC SUBUNIT A [UDP-FORMING]"/>
    <property type="match status" value="1"/>
</dbReference>
<comment type="caution">
    <text evidence="8">The sequence shown here is derived from an EMBL/GenBank/DDBJ whole genome shotgun (WGS) entry which is preliminary data.</text>
</comment>
<dbReference type="InterPro" id="IPR029044">
    <property type="entry name" value="Nucleotide-diphossugar_trans"/>
</dbReference>
<dbReference type="InterPro" id="IPR003919">
    <property type="entry name" value="Cell_synth_A"/>
</dbReference>
<dbReference type="InterPro" id="IPR050321">
    <property type="entry name" value="Glycosyltr_2/OpgH_subfam"/>
</dbReference>
<feature type="transmembrane region" description="Helical" evidence="7">
    <location>
        <begin position="417"/>
        <end position="436"/>
    </location>
</feature>
<protein>
    <submittedName>
        <fullName evidence="8">Glycosyltransferase</fullName>
        <ecNumber evidence="8">2.4.-.-</ecNumber>
    </submittedName>
</protein>
<evidence type="ECO:0000313" key="8">
    <source>
        <dbReference type="EMBL" id="MFC4296155.1"/>
    </source>
</evidence>
<feature type="transmembrane region" description="Helical" evidence="7">
    <location>
        <begin position="362"/>
        <end position="381"/>
    </location>
</feature>
<keyword evidence="2 8" id="KW-0328">Glycosyltransferase</keyword>
<evidence type="ECO:0000256" key="6">
    <source>
        <dbReference type="ARBA" id="ARBA00023136"/>
    </source>
</evidence>
<dbReference type="EMBL" id="JBHSDR010000006">
    <property type="protein sequence ID" value="MFC4296155.1"/>
    <property type="molecule type" value="Genomic_DNA"/>
</dbReference>
<dbReference type="PANTHER" id="PTHR43867">
    <property type="entry name" value="CELLULOSE SYNTHASE CATALYTIC SUBUNIT A [UDP-FORMING]"/>
    <property type="match status" value="1"/>
</dbReference>
<keyword evidence="5 7" id="KW-1133">Transmembrane helix</keyword>
<organism evidence="8 9">
    <name type="scientific">Novosphingobium tardum</name>
    <dbReference type="NCBI Taxonomy" id="1538021"/>
    <lineage>
        <taxon>Bacteria</taxon>
        <taxon>Pseudomonadati</taxon>
        <taxon>Pseudomonadota</taxon>
        <taxon>Alphaproteobacteria</taxon>
        <taxon>Sphingomonadales</taxon>
        <taxon>Sphingomonadaceae</taxon>
        <taxon>Novosphingobium</taxon>
    </lineage>
</organism>
<sequence length="753" mass="83345">MYHDIEADLLALHDPLPVRHGAGQARVHHAPLKGKIALAGFVLLTIAYFSYRIPLWNPAAPALSSILLAAELFGTMTLFLHVVSTWALVERRAPPPPASFEADVFITTWNEDPAILRHTLLAAKQVSRARFIWLLDDGGRAEMRALAEELGVKYLSRVDRSHAKAGNLNNALAHTDAEFVAIFDCDHAPSPEFLERTLGYFIDPGVALVQTPQDFYNVDSFQHRASAAQKETWHEQTLFYRVIQAGKDYWNSTFFCGSCAVIRRSALDRIGGVATGTITEDMHTSLRLHKDGWSGVYHAEALAFGLSPTDLEQYETQRLRWGRGAMQVWRKEGILFTKGLTFAQRIAYFTSAVTYFEGWQKAVVYCMPIVVLATGWMPIIWTGLPFLALFGAWLLSGMLVNEIFSRGYAKSLYMEEYNYLRFFTFIKATLALVIPVDWKFSVTPKTLTSRAGVSLALWPQLLVLSAAILAIPLGLTLYRSSHYLPAGAFLANLVWTTITAVIGIRALRFVRTRGEQRRSDHRFPIPLIATLEQQIGGAAEPIAVIADNVSSNGFSFLIEDGCRVADQITGQLRLPGGSIPFVADVVQVVELAGRKGRRVATRLAWKNAADADPLNACLYGNTLQWDVNGWAETRRSGLKTRLRQLLGRGGGSTPPWQFARLQADSGEKVECLVRAEEDGFRVLTMVPLPATSDLSLRIGQGARARTHLQVAGYRAYSIGGGHLHMAVLKGGNEGRAAISYHREPAWANTLEIA</sequence>
<evidence type="ECO:0000256" key="5">
    <source>
        <dbReference type="ARBA" id="ARBA00022989"/>
    </source>
</evidence>